<reference evidence="2" key="1">
    <citation type="journal article" date="2019" name="Int. J. Syst. Evol. Microbiol.">
        <title>The Global Catalogue of Microorganisms (GCM) 10K type strain sequencing project: providing services to taxonomists for standard genome sequencing and annotation.</title>
        <authorList>
            <consortium name="The Broad Institute Genomics Platform"/>
            <consortium name="The Broad Institute Genome Sequencing Center for Infectious Disease"/>
            <person name="Wu L."/>
            <person name="Ma J."/>
        </authorList>
    </citation>
    <scope>NUCLEOTIDE SEQUENCE [LARGE SCALE GENOMIC DNA]</scope>
    <source>
        <strain evidence="2">JCM 17106</strain>
    </source>
</reference>
<name>A0ABP6UUN7_9FLAO</name>
<proteinExistence type="predicted"/>
<comment type="caution">
    <text evidence="1">The sequence shown here is derived from an EMBL/GenBank/DDBJ whole genome shotgun (WGS) entry which is preliminary data.</text>
</comment>
<organism evidence="1 2">
    <name type="scientific">Aquimarina addita</name>
    <dbReference type="NCBI Taxonomy" id="870485"/>
    <lineage>
        <taxon>Bacteria</taxon>
        <taxon>Pseudomonadati</taxon>
        <taxon>Bacteroidota</taxon>
        <taxon>Flavobacteriia</taxon>
        <taxon>Flavobacteriales</taxon>
        <taxon>Flavobacteriaceae</taxon>
        <taxon>Aquimarina</taxon>
    </lineage>
</organism>
<accession>A0ABP6UUN7</accession>
<protein>
    <recommendedName>
        <fullName evidence="3">Peptidase M48 domain-containing protein</fullName>
    </recommendedName>
</protein>
<keyword evidence="2" id="KW-1185">Reference proteome</keyword>
<evidence type="ECO:0000313" key="2">
    <source>
        <dbReference type="Proteomes" id="UP001500459"/>
    </source>
</evidence>
<gene>
    <name evidence="1" type="ORF">GCM10022393_42000</name>
</gene>
<dbReference type="Proteomes" id="UP001500459">
    <property type="component" value="Unassembled WGS sequence"/>
</dbReference>
<dbReference type="EMBL" id="BAABCW010000032">
    <property type="protein sequence ID" value="GAA3522914.1"/>
    <property type="molecule type" value="Genomic_DNA"/>
</dbReference>
<evidence type="ECO:0000313" key="1">
    <source>
        <dbReference type="EMBL" id="GAA3522914.1"/>
    </source>
</evidence>
<evidence type="ECO:0008006" key="3">
    <source>
        <dbReference type="Google" id="ProtNLM"/>
    </source>
</evidence>
<sequence length="822" mass="94596">MRNFFKSNKEAPVNDIASYKISIPKKFDINQLYEYLEIFLQEHKKKEYYIQSENDELTIHYDISIDVKKQKKTYTSYEIVNKGNQLIVECNKVTLATDTQEKSIVPVDLYSKKQQIVETIVAFTNNTWDTGLFLPMFENKIEFIAALSALEKNFLLSQLDTDAIYLACLGITNLKTELLEVLKNHTYYFILTSTKNILFGTDGQHFIWTDITGHHIDFKEKIGKDSITSSQFSFDTELFNDWLFAYSEPLFNQISNKRIEKYGDILFDKYDTKEEHLQLIEKIYTYQIDEQDQLRRTIKSQLVHQFTKKKCDKKLVTPPAFKNYMYSEPLFGNIIYQIMSDWDISEVEQYNLLELLLEGNDNFKLKYLDVFYDAAIVGLYDKKGTSKNIEPYRIKHLQYLKDTKQYKKAIPFYEFTLENLDDDSILELISDTETNILNGEDCHPLRIQLLEDLSEIKTTVNQSNAKELLELAQLQPLVLNRLTQLVAAGIHTEKANNVLSLFMEDAFQKQEDTEESDRVATVYTKDELFNTVVPDCFNKADGFMNSFTSLIAKVTPPDYGQVTMYSEKLSLTNYPEAFSILEKLVAQLQLSQPECYIGNGDFSRGIIGVEGTPNFLILGKDHLQPESPYYFSTNELTFNLALELTHILFGHTRVTSKDVWRGAKSKGMDLAGALLIALPVVSTVGNYASKFVNITKYTNVLTGIDKVANVVERGQTAVEYGEKITDKFTNNKKESELLATSRLMEISADRVGLLLTNNIKGCMSVLLKTSDDFVLVKDKINKEGLYKHLEQKNDKGEFIHQELIIRIKTLCSFYLTQDKKIS</sequence>
<dbReference type="RefSeq" id="WP_344930855.1">
    <property type="nucleotide sequence ID" value="NZ_BAABCW010000032.1"/>
</dbReference>